<dbReference type="FunFam" id="1.10.510.10:FF:000224">
    <property type="entry name" value="serine/threonine-protein kinase mph1 isoform X1"/>
    <property type="match status" value="1"/>
</dbReference>
<dbReference type="InterPro" id="IPR027084">
    <property type="entry name" value="Mps1_cat"/>
</dbReference>
<evidence type="ECO:0000256" key="6">
    <source>
        <dbReference type="PROSITE-ProRule" id="PRU10141"/>
    </source>
</evidence>
<feature type="compositionally biased region" description="Polar residues" evidence="8">
    <location>
        <begin position="483"/>
        <end position="505"/>
    </location>
</feature>
<name>A0A4S4N0B3_9APHY</name>
<evidence type="ECO:0000256" key="3">
    <source>
        <dbReference type="ARBA" id="ARBA00022741"/>
    </source>
</evidence>
<comment type="caution">
    <text evidence="10">The sequence shown here is derived from an EMBL/GenBank/DDBJ whole genome shotgun (WGS) entry which is preliminary data.</text>
</comment>
<keyword evidence="11" id="KW-1185">Reference proteome</keyword>
<dbReference type="Proteomes" id="UP000308730">
    <property type="component" value="Unassembled WGS sequence"/>
</dbReference>
<dbReference type="SUPFAM" id="SSF56112">
    <property type="entry name" value="Protein kinase-like (PK-like)"/>
    <property type="match status" value="1"/>
</dbReference>
<keyword evidence="3 6" id="KW-0547">Nucleotide-binding</keyword>
<dbReference type="GO" id="GO:0005524">
    <property type="term" value="F:ATP binding"/>
    <property type="evidence" value="ECO:0007669"/>
    <property type="project" value="UniProtKB-UniRule"/>
</dbReference>
<evidence type="ECO:0000259" key="9">
    <source>
        <dbReference type="PROSITE" id="PS50011"/>
    </source>
</evidence>
<feature type="compositionally biased region" description="Pro residues" evidence="8">
    <location>
        <begin position="12"/>
        <end position="27"/>
    </location>
</feature>
<feature type="region of interest" description="Disordered" evidence="8">
    <location>
        <begin position="828"/>
        <end position="860"/>
    </location>
</feature>
<sequence length="910" mass="99230">MISVSSTYSHVPPLPPVSPPITPPPLTPTVTAVDRLSNPSPALSDDSSLELPFPYERNAAGEWVRLSSYSAKSSPPSSEQPSPLTSDSPHLDYPLPSTSRRSSLSRSESAPTIEPAASARHLQRVASGPLASALASTPATASTRVSLLSAAIGTGRKVIGGARRVRLEDVKETNARARAEVEELKQRELKMQLHGKENAQVLPVPSSFTLSTTLQPLSEVNAVPQRALSVQGRHVLPVPTRRLVKKIEPISETEDVPDEAGKPHPSLVSSAGIRPRRSASLSEAHDGLSQPPQFQNFSRLVPSAIHGARRVTIEEKIRQEREIALEEGYARREAEEVAEAERRAHALNDPQPAETVYTRQSPSPTHLSVQVHSAIHHQRRDSDTLKSMVASMVTASSPTIVEAMPARRSPSNLGYSVNAAPNARHRRSPTAPEPPTTSGMIAPPGLSNNAMGRTWAAGDLPESDREHTPEEVHMAPPPLQGAPSMSSPPLAQRQAAQPVSQKASAAQSIPGARTLFVNKKSYFRVDMIGKGGSSRVYRVLNMSNELYAIKKVALDKTDAETMNGYMNEIALLKRLDGNRRIIRLVDSEVKAGPSGSKGSLLLVMECGEIDLARLLHEQQKESLDIVWVAYYWKQMIQAVHVIHEEKIVHSDLKPANFVLVRGQVKLIDFGIANAIANDTTNIHRESQIGTLNYMSPEAIGPDGNIPEENRRYKVGRASDVWSLGCILYQMVYGQPPFGYLAMIQKLKAITDEAHEIDYPQFSTPVVPRATGSTSPPQKLDHVRVPVARNVIETIMSCLRRNPKERDTIPELLSRDWLANGGTSIKLLTADPAKGTTQGSSSEAPAQPISTPPPPALKPDETVINPYFMQQLLMYGINLGLQGRNLQKEELEKEAERLVKELQGVHATPQS</sequence>
<feature type="compositionally biased region" description="Low complexity" evidence="8">
    <location>
        <begin position="97"/>
        <end position="109"/>
    </location>
</feature>
<dbReference type="InterPro" id="IPR017441">
    <property type="entry name" value="Protein_kinase_ATP_BS"/>
</dbReference>
<protein>
    <recommendedName>
        <fullName evidence="9">Protein kinase domain-containing protein</fullName>
    </recommendedName>
</protein>
<feature type="binding site" evidence="6">
    <location>
        <position position="551"/>
    </location>
    <ligand>
        <name>ATP</name>
        <dbReference type="ChEBI" id="CHEBI:30616"/>
    </ligand>
</feature>
<accession>A0A4S4N0B3</accession>
<feature type="region of interest" description="Disordered" evidence="8">
    <location>
        <begin position="1"/>
        <end position="50"/>
    </location>
</feature>
<gene>
    <name evidence="10" type="ORF">EUX98_g3026</name>
</gene>
<keyword evidence="7" id="KW-0175">Coiled coil</keyword>
<dbReference type="PROSITE" id="PS50011">
    <property type="entry name" value="PROTEIN_KINASE_DOM"/>
    <property type="match status" value="1"/>
</dbReference>
<dbReference type="Pfam" id="PF00069">
    <property type="entry name" value="Pkinase"/>
    <property type="match status" value="1"/>
</dbReference>
<dbReference type="FunFam" id="3.30.200.20:FF:000131">
    <property type="entry name" value="Dual specificity protein kinase TTK"/>
    <property type="match status" value="1"/>
</dbReference>
<dbReference type="InterPro" id="IPR000719">
    <property type="entry name" value="Prot_kinase_dom"/>
</dbReference>
<dbReference type="GO" id="GO:0007094">
    <property type="term" value="P:mitotic spindle assembly checkpoint signaling"/>
    <property type="evidence" value="ECO:0007669"/>
    <property type="project" value="TreeGrafter"/>
</dbReference>
<evidence type="ECO:0000256" key="8">
    <source>
        <dbReference type="SAM" id="MobiDB-lite"/>
    </source>
</evidence>
<dbReference type="AlphaFoldDB" id="A0A4S4N0B3"/>
<evidence type="ECO:0000313" key="10">
    <source>
        <dbReference type="EMBL" id="THH31168.1"/>
    </source>
</evidence>
<evidence type="ECO:0000256" key="1">
    <source>
        <dbReference type="ARBA" id="ARBA00022527"/>
    </source>
</evidence>
<evidence type="ECO:0000256" key="4">
    <source>
        <dbReference type="ARBA" id="ARBA00022777"/>
    </source>
</evidence>
<dbReference type="Gene3D" id="3.30.200.20">
    <property type="entry name" value="Phosphorylase Kinase, domain 1"/>
    <property type="match status" value="1"/>
</dbReference>
<keyword evidence="2" id="KW-0808">Transferase</keyword>
<dbReference type="PANTHER" id="PTHR22974">
    <property type="entry name" value="MIXED LINEAGE PROTEIN KINASE"/>
    <property type="match status" value="1"/>
</dbReference>
<keyword evidence="5 6" id="KW-0067">ATP-binding</keyword>
<dbReference type="GO" id="GO:0098813">
    <property type="term" value="P:nuclear chromosome segregation"/>
    <property type="evidence" value="ECO:0007669"/>
    <property type="project" value="UniProtKB-ARBA"/>
</dbReference>
<feature type="domain" description="Protein kinase" evidence="9">
    <location>
        <begin position="522"/>
        <end position="817"/>
    </location>
</feature>
<dbReference type="EMBL" id="SGPM01000055">
    <property type="protein sequence ID" value="THH31168.1"/>
    <property type="molecule type" value="Genomic_DNA"/>
</dbReference>
<evidence type="ECO:0000256" key="5">
    <source>
        <dbReference type="ARBA" id="ARBA00022840"/>
    </source>
</evidence>
<dbReference type="GO" id="GO:0005634">
    <property type="term" value="C:nucleus"/>
    <property type="evidence" value="ECO:0007669"/>
    <property type="project" value="TreeGrafter"/>
</dbReference>
<dbReference type="SMART" id="SM00220">
    <property type="entry name" value="S_TKc"/>
    <property type="match status" value="1"/>
</dbReference>
<keyword evidence="1" id="KW-0723">Serine/threonine-protein kinase</keyword>
<keyword evidence="4" id="KW-0418">Kinase</keyword>
<evidence type="ECO:0000256" key="7">
    <source>
        <dbReference type="SAM" id="Coils"/>
    </source>
</evidence>
<dbReference type="InterPro" id="IPR011009">
    <property type="entry name" value="Kinase-like_dom_sf"/>
</dbReference>
<dbReference type="GO" id="GO:0000776">
    <property type="term" value="C:kinetochore"/>
    <property type="evidence" value="ECO:0007669"/>
    <property type="project" value="TreeGrafter"/>
</dbReference>
<dbReference type="Gene3D" id="1.10.510.10">
    <property type="entry name" value="Transferase(Phosphotransferase) domain 1"/>
    <property type="match status" value="1"/>
</dbReference>
<feature type="region of interest" description="Disordered" evidence="8">
    <location>
        <begin position="455"/>
        <end position="505"/>
    </location>
</feature>
<feature type="region of interest" description="Disordered" evidence="8">
    <location>
        <begin position="418"/>
        <end position="443"/>
    </location>
</feature>
<feature type="compositionally biased region" description="Basic and acidic residues" evidence="8">
    <location>
        <begin position="462"/>
        <end position="473"/>
    </location>
</feature>
<evidence type="ECO:0000313" key="11">
    <source>
        <dbReference type="Proteomes" id="UP000308730"/>
    </source>
</evidence>
<evidence type="ECO:0000256" key="2">
    <source>
        <dbReference type="ARBA" id="ARBA00022679"/>
    </source>
</evidence>
<dbReference type="GO" id="GO:0034501">
    <property type="term" value="P:protein localization to kinetochore"/>
    <property type="evidence" value="ECO:0007669"/>
    <property type="project" value="TreeGrafter"/>
</dbReference>
<dbReference type="PROSITE" id="PS00108">
    <property type="entry name" value="PROTEIN_KINASE_ST"/>
    <property type="match status" value="1"/>
</dbReference>
<dbReference type="PROSITE" id="PS00107">
    <property type="entry name" value="PROTEIN_KINASE_ATP"/>
    <property type="match status" value="1"/>
</dbReference>
<feature type="compositionally biased region" description="Low complexity" evidence="8">
    <location>
        <begin position="68"/>
        <end position="86"/>
    </location>
</feature>
<dbReference type="GO" id="GO:0004712">
    <property type="term" value="F:protein serine/threonine/tyrosine kinase activity"/>
    <property type="evidence" value="ECO:0007669"/>
    <property type="project" value="TreeGrafter"/>
</dbReference>
<reference evidence="10 11" key="1">
    <citation type="submission" date="2019-02" db="EMBL/GenBank/DDBJ databases">
        <title>Genome sequencing of the rare red list fungi Antrodiella citrinella (Flaviporus citrinellus).</title>
        <authorList>
            <person name="Buettner E."/>
            <person name="Kellner H."/>
        </authorList>
    </citation>
    <scope>NUCLEOTIDE SEQUENCE [LARGE SCALE GENOMIC DNA]</scope>
    <source>
        <strain evidence="10 11">DSM 108506</strain>
    </source>
</reference>
<feature type="region of interest" description="Disordered" evidence="8">
    <location>
        <begin position="249"/>
        <end position="294"/>
    </location>
</feature>
<dbReference type="OrthoDB" id="20524at2759"/>
<organism evidence="10 11">
    <name type="scientific">Antrodiella citrinella</name>
    <dbReference type="NCBI Taxonomy" id="2447956"/>
    <lineage>
        <taxon>Eukaryota</taxon>
        <taxon>Fungi</taxon>
        <taxon>Dikarya</taxon>
        <taxon>Basidiomycota</taxon>
        <taxon>Agaricomycotina</taxon>
        <taxon>Agaricomycetes</taxon>
        <taxon>Polyporales</taxon>
        <taxon>Steccherinaceae</taxon>
        <taxon>Antrodiella</taxon>
    </lineage>
</organism>
<dbReference type="GO" id="GO:0004674">
    <property type="term" value="F:protein serine/threonine kinase activity"/>
    <property type="evidence" value="ECO:0007669"/>
    <property type="project" value="UniProtKB-KW"/>
</dbReference>
<dbReference type="PANTHER" id="PTHR22974:SF21">
    <property type="entry name" value="DUAL SPECIFICITY PROTEIN KINASE TTK"/>
    <property type="match status" value="1"/>
</dbReference>
<dbReference type="InterPro" id="IPR008271">
    <property type="entry name" value="Ser/Thr_kinase_AS"/>
</dbReference>
<feature type="region of interest" description="Disordered" evidence="8">
    <location>
        <begin position="68"/>
        <end position="121"/>
    </location>
</feature>
<dbReference type="GO" id="GO:0033316">
    <property type="term" value="P:meiotic spindle assembly checkpoint signaling"/>
    <property type="evidence" value="ECO:0007669"/>
    <property type="project" value="TreeGrafter"/>
</dbReference>
<dbReference type="CDD" id="cd14131">
    <property type="entry name" value="PKc_Mps1"/>
    <property type="match status" value="1"/>
</dbReference>
<feature type="coiled-coil region" evidence="7">
    <location>
        <begin position="880"/>
        <end position="907"/>
    </location>
</feature>
<proteinExistence type="predicted"/>